<sequence length="249" mass="26968">MKKSPWQYAIKLILVASLFISVLSGCGSPDVKDTYPLESVSGSGSSTSYVYRAANKTVPEVAAELSAERTPEQISKEDPDRMFLVYSDKWYHLQKDTAKPEDTLIEVDTKQYVQQNYSSSFLQGYLTATILNSIFDSLRGSGSYRGYNSRDIYKPSQGQYRAPTTSEKKAIPPLTVDRGGSITRRGGKSDSGSSSGGLFNRGSSSSKGSITRDGGGSSSSGGIFGSPKKSYKKPSTRSGSGRISRRGRR</sequence>
<dbReference type="EMBL" id="JAUQTB010000001">
    <property type="protein sequence ID" value="MDO7904876.1"/>
    <property type="molecule type" value="Genomic_DNA"/>
</dbReference>
<evidence type="ECO:0000256" key="1">
    <source>
        <dbReference type="SAM" id="MobiDB-lite"/>
    </source>
</evidence>
<feature type="chain" id="PRO_5046824025" evidence="2">
    <location>
        <begin position="25"/>
        <end position="249"/>
    </location>
</feature>
<evidence type="ECO:0000256" key="2">
    <source>
        <dbReference type="SAM" id="SignalP"/>
    </source>
</evidence>
<dbReference type="InterPro" id="IPR025341">
    <property type="entry name" value="DUF4247"/>
</dbReference>
<comment type="caution">
    <text evidence="3">The sequence shown here is derived from an EMBL/GenBank/DDBJ whole genome shotgun (WGS) entry which is preliminary data.</text>
</comment>
<dbReference type="PROSITE" id="PS51257">
    <property type="entry name" value="PROKAR_LIPOPROTEIN"/>
    <property type="match status" value="1"/>
</dbReference>
<protein>
    <submittedName>
        <fullName evidence="3">DUF4247 domain-containing protein</fullName>
    </submittedName>
</protein>
<dbReference type="Pfam" id="PF14042">
    <property type="entry name" value="DUF4247"/>
    <property type="match status" value="1"/>
</dbReference>
<feature type="region of interest" description="Disordered" evidence="1">
    <location>
        <begin position="146"/>
        <end position="249"/>
    </location>
</feature>
<feature type="signal peptide" evidence="2">
    <location>
        <begin position="1"/>
        <end position="24"/>
    </location>
</feature>
<feature type="compositionally biased region" description="Gly residues" evidence="1">
    <location>
        <begin position="213"/>
        <end position="224"/>
    </location>
</feature>
<dbReference type="RefSeq" id="WP_305022076.1">
    <property type="nucleotide sequence ID" value="NZ_JAUQTB010000001.1"/>
</dbReference>
<name>A0ABT9C6K6_9BACL</name>
<proteinExistence type="predicted"/>
<feature type="compositionally biased region" description="Polar residues" evidence="1">
    <location>
        <begin position="156"/>
        <end position="165"/>
    </location>
</feature>
<accession>A0ABT9C6K6</accession>
<organism evidence="3 4">
    <name type="scientific">Paenibacillus lacisoli</name>
    <dbReference type="NCBI Taxonomy" id="3064525"/>
    <lineage>
        <taxon>Bacteria</taxon>
        <taxon>Bacillati</taxon>
        <taxon>Bacillota</taxon>
        <taxon>Bacilli</taxon>
        <taxon>Bacillales</taxon>
        <taxon>Paenibacillaceae</taxon>
        <taxon>Paenibacillus</taxon>
    </lineage>
</organism>
<evidence type="ECO:0000313" key="3">
    <source>
        <dbReference type="EMBL" id="MDO7904876.1"/>
    </source>
</evidence>
<keyword evidence="4" id="KW-1185">Reference proteome</keyword>
<gene>
    <name evidence="3" type="ORF">Q5741_00445</name>
</gene>
<dbReference type="Proteomes" id="UP001240171">
    <property type="component" value="Unassembled WGS sequence"/>
</dbReference>
<keyword evidence="2" id="KW-0732">Signal</keyword>
<reference evidence="3 4" key="1">
    <citation type="submission" date="2023-07" db="EMBL/GenBank/DDBJ databases">
        <title>Paenibacillus sp. JX-17 nov. isolated from soil.</title>
        <authorList>
            <person name="Wan Y."/>
            <person name="Liu B."/>
        </authorList>
    </citation>
    <scope>NUCLEOTIDE SEQUENCE [LARGE SCALE GENOMIC DNA]</scope>
    <source>
        <strain evidence="3 4">JX-17</strain>
    </source>
</reference>
<evidence type="ECO:0000313" key="4">
    <source>
        <dbReference type="Proteomes" id="UP001240171"/>
    </source>
</evidence>